<keyword evidence="1" id="KW-0472">Membrane</keyword>
<organism evidence="2 3">
    <name type="scientific">Paracoccus albicereus</name>
    <dbReference type="NCBI Taxonomy" id="2922394"/>
    <lineage>
        <taxon>Bacteria</taxon>
        <taxon>Pseudomonadati</taxon>
        <taxon>Pseudomonadota</taxon>
        <taxon>Alphaproteobacteria</taxon>
        <taxon>Rhodobacterales</taxon>
        <taxon>Paracoccaceae</taxon>
        <taxon>Paracoccus</taxon>
    </lineage>
</organism>
<name>A0ABT1MQ83_9RHOB</name>
<keyword evidence="1" id="KW-1133">Transmembrane helix</keyword>
<proteinExistence type="predicted"/>
<dbReference type="EMBL" id="JAKZEU010000002">
    <property type="protein sequence ID" value="MCQ0970475.1"/>
    <property type="molecule type" value="Genomic_DNA"/>
</dbReference>
<dbReference type="Proteomes" id="UP001203945">
    <property type="component" value="Unassembled WGS sequence"/>
</dbReference>
<feature type="transmembrane region" description="Helical" evidence="1">
    <location>
        <begin position="12"/>
        <end position="37"/>
    </location>
</feature>
<dbReference type="RefSeq" id="WP_255329447.1">
    <property type="nucleotide sequence ID" value="NZ_JAKZEU010000002.1"/>
</dbReference>
<evidence type="ECO:0000256" key="1">
    <source>
        <dbReference type="SAM" id="Phobius"/>
    </source>
</evidence>
<accession>A0ABT1MQ83</accession>
<keyword evidence="1" id="KW-0812">Transmembrane</keyword>
<reference evidence="2 3" key="1">
    <citation type="submission" date="2022-03" db="EMBL/GenBank/DDBJ databases">
        <authorList>
            <person name="He Y."/>
        </authorList>
    </citation>
    <scope>NUCLEOTIDE SEQUENCE [LARGE SCALE GENOMIC DNA]</scope>
    <source>
        <strain evidence="2 3">TK19116</strain>
    </source>
</reference>
<evidence type="ECO:0000313" key="3">
    <source>
        <dbReference type="Proteomes" id="UP001203945"/>
    </source>
</evidence>
<protein>
    <submittedName>
        <fullName evidence="2">Glucose dehydrogenase</fullName>
    </submittedName>
</protein>
<feature type="transmembrane region" description="Helical" evidence="1">
    <location>
        <begin position="67"/>
        <end position="83"/>
    </location>
</feature>
<evidence type="ECO:0000313" key="2">
    <source>
        <dbReference type="EMBL" id="MCQ0970475.1"/>
    </source>
</evidence>
<comment type="caution">
    <text evidence="2">The sequence shown here is derived from an EMBL/GenBank/DDBJ whole genome shotgun (WGS) entry which is preliminary data.</text>
</comment>
<sequence length="118" mass="13058">MTKTTAPSRRTPWPILAVAVFCIVLAVPLIAGGVWLIALGGSWYYALAGLGLLITGFLLFRGSETALWVYLATWLGTLIWAWWEVGADWWAQLPRMLAPTLILLFVLLSAQFLKSHDA</sequence>
<keyword evidence="3" id="KW-1185">Reference proteome</keyword>
<feature type="transmembrane region" description="Helical" evidence="1">
    <location>
        <begin position="43"/>
        <end position="60"/>
    </location>
</feature>
<feature type="transmembrane region" description="Helical" evidence="1">
    <location>
        <begin position="95"/>
        <end position="113"/>
    </location>
</feature>
<gene>
    <name evidence="2" type="ORF">MLD63_08575</name>
</gene>